<sequence length="71" mass="8002">MDTTTTKTHARPGGHRVFPAPTKINPAPNHRTPVWGAGFRHHNRPSPHRRMKPKPHCKHQGRTKSQETTAA</sequence>
<gene>
    <name evidence="2" type="ORF">CAQU_02280</name>
</gene>
<dbReference type="KEGG" id="caqu:CAQU_02280"/>
<protein>
    <submittedName>
        <fullName evidence="2">Uncharacterized protein</fullName>
    </submittedName>
</protein>
<proteinExistence type="predicted"/>
<feature type="compositionally biased region" description="Basic residues" evidence="1">
    <location>
        <begin position="39"/>
        <end position="62"/>
    </location>
</feature>
<evidence type="ECO:0000256" key="1">
    <source>
        <dbReference type="SAM" id="MobiDB-lite"/>
    </source>
</evidence>
<dbReference type="EMBL" id="CP009245">
    <property type="protein sequence ID" value="APT84092.1"/>
    <property type="molecule type" value="Genomic_DNA"/>
</dbReference>
<dbReference type="STRING" id="1431546.CAQU_02280"/>
<evidence type="ECO:0000313" key="3">
    <source>
        <dbReference type="Proteomes" id="UP000185478"/>
    </source>
</evidence>
<feature type="region of interest" description="Disordered" evidence="1">
    <location>
        <begin position="1"/>
        <end position="71"/>
    </location>
</feature>
<organism evidence="2 3">
    <name type="scientific">Corynebacterium aquilae DSM 44791</name>
    <dbReference type="NCBI Taxonomy" id="1431546"/>
    <lineage>
        <taxon>Bacteria</taxon>
        <taxon>Bacillati</taxon>
        <taxon>Actinomycetota</taxon>
        <taxon>Actinomycetes</taxon>
        <taxon>Mycobacteriales</taxon>
        <taxon>Corynebacteriaceae</taxon>
        <taxon>Corynebacterium</taxon>
    </lineage>
</organism>
<reference evidence="2 3" key="1">
    <citation type="submission" date="2014-08" db="EMBL/GenBank/DDBJ databases">
        <title>Complete genome sequence of Corynebacterium aquilae S-613T(T) (=DSM 44791(T)), isolated from the choana of a healthy golden eagle.</title>
        <authorList>
            <person name="Ruckert C."/>
            <person name="Albersmeier A."/>
            <person name="Winkler A."/>
            <person name="Kalinowski J."/>
        </authorList>
    </citation>
    <scope>NUCLEOTIDE SEQUENCE [LARGE SCALE GENOMIC DNA]</scope>
    <source>
        <strain evidence="2 3">S-613</strain>
    </source>
</reference>
<dbReference type="AlphaFoldDB" id="A0A1L7CE02"/>
<accession>A0A1L7CE02</accession>
<dbReference type="Proteomes" id="UP000185478">
    <property type="component" value="Chromosome"/>
</dbReference>
<evidence type="ECO:0000313" key="2">
    <source>
        <dbReference type="EMBL" id="APT84092.1"/>
    </source>
</evidence>
<name>A0A1L7CE02_9CORY</name>
<keyword evidence="3" id="KW-1185">Reference proteome</keyword>